<dbReference type="InterPro" id="IPR000120">
    <property type="entry name" value="Amidase"/>
</dbReference>
<dbReference type="SUPFAM" id="SSF75304">
    <property type="entry name" value="Amidase signature (AS) enzymes"/>
    <property type="match status" value="1"/>
</dbReference>
<feature type="domain" description="Amidase" evidence="1">
    <location>
        <begin position="81"/>
        <end position="492"/>
    </location>
</feature>
<dbReference type="RefSeq" id="WP_346054620.1">
    <property type="nucleotide sequence ID" value="NZ_BAABIB010000078.1"/>
</dbReference>
<accession>A0ABP9QU59</accession>
<name>A0ABP9QU59_9PSEU</name>
<dbReference type="Proteomes" id="UP001500192">
    <property type="component" value="Unassembled WGS sequence"/>
</dbReference>
<dbReference type="Pfam" id="PF01425">
    <property type="entry name" value="Amidase"/>
    <property type="match status" value="1"/>
</dbReference>
<evidence type="ECO:0000313" key="3">
    <source>
        <dbReference type="Proteomes" id="UP001500192"/>
    </source>
</evidence>
<dbReference type="EMBL" id="BAABIB010000078">
    <property type="protein sequence ID" value="GAA5167363.1"/>
    <property type="molecule type" value="Genomic_DNA"/>
</dbReference>
<comment type="caution">
    <text evidence="2">The sequence shown here is derived from an EMBL/GenBank/DDBJ whole genome shotgun (WGS) entry which is preliminary data.</text>
</comment>
<dbReference type="InterPro" id="IPR023631">
    <property type="entry name" value="Amidase_dom"/>
</dbReference>
<keyword evidence="3" id="KW-1185">Reference proteome</keyword>
<evidence type="ECO:0000259" key="1">
    <source>
        <dbReference type="Pfam" id="PF01425"/>
    </source>
</evidence>
<dbReference type="PANTHER" id="PTHR11895">
    <property type="entry name" value="TRANSAMIDASE"/>
    <property type="match status" value="1"/>
</dbReference>
<dbReference type="PANTHER" id="PTHR11895:SF170">
    <property type="entry name" value="AMIDASE"/>
    <property type="match status" value="1"/>
</dbReference>
<organism evidence="2 3">
    <name type="scientific">Amycolatopsis dongchuanensis</name>
    <dbReference type="NCBI Taxonomy" id="1070866"/>
    <lineage>
        <taxon>Bacteria</taxon>
        <taxon>Bacillati</taxon>
        <taxon>Actinomycetota</taxon>
        <taxon>Actinomycetes</taxon>
        <taxon>Pseudonocardiales</taxon>
        <taxon>Pseudonocardiaceae</taxon>
        <taxon>Amycolatopsis</taxon>
    </lineage>
</organism>
<reference evidence="3" key="1">
    <citation type="journal article" date="2019" name="Int. J. Syst. Evol. Microbiol.">
        <title>The Global Catalogue of Microorganisms (GCM) 10K type strain sequencing project: providing services to taxonomists for standard genome sequencing and annotation.</title>
        <authorList>
            <consortium name="The Broad Institute Genomics Platform"/>
            <consortium name="The Broad Institute Genome Sequencing Center for Infectious Disease"/>
            <person name="Wu L."/>
            <person name="Ma J."/>
        </authorList>
    </citation>
    <scope>NUCLEOTIDE SEQUENCE [LARGE SCALE GENOMIC DNA]</scope>
    <source>
        <strain evidence="3">JCM 18054</strain>
    </source>
</reference>
<gene>
    <name evidence="2" type="ORF">GCM10023214_41350</name>
</gene>
<proteinExistence type="predicted"/>
<dbReference type="InterPro" id="IPR036928">
    <property type="entry name" value="AS_sf"/>
</dbReference>
<sequence>MSHAISEEEFYDLASSWGISRAGAAGVLPAIAHLAPVIAAMDDLRADPPSVAQADRVVHTDARQDPYNAVVHWVSVRKPGARGLLSGVGVAVKDCVAVAGVPMTAGSALLQGFVPDRDSTVVRRLLDAGGHICATTNMDEMGVAPSGDSSCYGPTLNPWDTTRTAGGSSGGSAAALYYDGIDVALGADSGGSVRIPAAWCGLVGLKPTHGLVPHSGVLGGEPLLDHVGPLARTTADVAAVLQVLAGTDDEDPDPRQPARLPRLDAVAAVESAPASLAGLRIGVLAEGLDPAGGVSPEVRQAFDVSLARLRELGASVVPVSVPEHRLCGPIAFNLFPESFAAQMRGGGALFGAGGRYWPELAEALRRGFEKAGDALSPTLKLMLILGSGAERAGGGSRYARAANLRHLVTTGYEKALAECDVLAMPTVPVVAHPVAPGLDPADRALRAWGLVANTAPTNITGHPAITLPLGLAEGLPAGVMLVGRKFADTRLLTVGETVERAIGWPRRPPENRGGTS</sequence>
<evidence type="ECO:0000313" key="2">
    <source>
        <dbReference type="EMBL" id="GAA5167363.1"/>
    </source>
</evidence>
<dbReference type="Gene3D" id="3.90.1300.10">
    <property type="entry name" value="Amidase signature (AS) domain"/>
    <property type="match status" value="1"/>
</dbReference>
<protein>
    <submittedName>
        <fullName evidence="2">Amidase</fullName>
    </submittedName>
</protein>